<dbReference type="RefSeq" id="WP_149485923.1">
    <property type="nucleotide sequence ID" value="NZ_CP036150.1"/>
</dbReference>
<dbReference type="PIRSF" id="PIRSF005243">
    <property type="entry name" value="ROO"/>
    <property type="match status" value="1"/>
</dbReference>
<evidence type="ECO:0000313" key="4">
    <source>
        <dbReference type="Proteomes" id="UP000324209"/>
    </source>
</evidence>
<organism evidence="3 4">
    <name type="scientific">Oceanispirochaeta crateris</name>
    <dbReference type="NCBI Taxonomy" id="2518645"/>
    <lineage>
        <taxon>Bacteria</taxon>
        <taxon>Pseudomonadati</taxon>
        <taxon>Spirochaetota</taxon>
        <taxon>Spirochaetia</taxon>
        <taxon>Spirochaetales</taxon>
        <taxon>Spirochaetaceae</taxon>
        <taxon>Oceanispirochaeta</taxon>
    </lineage>
</organism>
<reference evidence="3 4" key="1">
    <citation type="submission" date="2019-02" db="EMBL/GenBank/DDBJ databases">
        <title>Complete Genome Sequence and Methylome Analysis of free living Spirochaetas.</title>
        <authorList>
            <person name="Fomenkov A."/>
            <person name="Dubinina G."/>
            <person name="Leshcheva N."/>
            <person name="Mikheeva N."/>
            <person name="Grabovich M."/>
            <person name="Vincze T."/>
            <person name="Roberts R.J."/>
        </authorList>
    </citation>
    <scope>NUCLEOTIDE SEQUENCE [LARGE SCALE GENOMIC DNA]</scope>
    <source>
        <strain evidence="3 4">K2</strain>
    </source>
</reference>
<dbReference type="InterPro" id="IPR029039">
    <property type="entry name" value="Flavoprotein-like_sf"/>
</dbReference>
<dbReference type="Gene3D" id="3.60.15.10">
    <property type="entry name" value="Ribonuclease Z/Hydroxyacylglutathione hydrolase-like"/>
    <property type="match status" value="1"/>
</dbReference>
<name>A0A5C1QI81_9SPIO</name>
<dbReference type="GO" id="GO:0010181">
    <property type="term" value="F:FMN binding"/>
    <property type="evidence" value="ECO:0007669"/>
    <property type="project" value="InterPro"/>
</dbReference>
<keyword evidence="4" id="KW-1185">Reference proteome</keyword>
<dbReference type="GO" id="GO:0046872">
    <property type="term" value="F:metal ion binding"/>
    <property type="evidence" value="ECO:0007669"/>
    <property type="project" value="InterPro"/>
</dbReference>
<dbReference type="Gene3D" id="3.40.50.360">
    <property type="match status" value="1"/>
</dbReference>
<dbReference type="InterPro" id="IPR036866">
    <property type="entry name" value="RibonucZ/Hydroxyglut_hydro"/>
</dbReference>
<dbReference type="GO" id="GO:0016491">
    <property type="term" value="F:oxidoreductase activity"/>
    <property type="evidence" value="ECO:0007669"/>
    <property type="project" value="InterPro"/>
</dbReference>
<dbReference type="OrthoDB" id="9807946at2"/>
<comment type="similarity">
    <text evidence="1">In the N-terminal section; belongs to the zinc metallo-hydrolase group 3 family.</text>
</comment>
<dbReference type="SMART" id="SM00849">
    <property type="entry name" value="Lactamase_B"/>
    <property type="match status" value="1"/>
</dbReference>
<accession>A0A5C1QI81</accession>
<dbReference type="SUPFAM" id="SSF52218">
    <property type="entry name" value="Flavoproteins"/>
    <property type="match status" value="1"/>
</dbReference>
<evidence type="ECO:0000313" key="3">
    <source>
        <dbReference type="EMBL" id="QEN07843.1"/>
    </source>
</evidence>
<evidence type="ECO:0000259" key="2">
    <source>
        <dbReference type="PROSITE" id="PS50902"/>
    </source>
</evidence>
<dbReference type="InterPro" id="IPR001279">
    <property type="entry name" value="Metallo-B-lactamas"/>
</dbReference>
<gene>
    <name evidence="3" type="ORF">EXM22_07505</name>
</gene>
<protein>
    <submittedName>
        <fullName evidence="3">FprA family A-type flavoprotein</fullName>
    </submittedName>
</protein>
<dbReference type="KEGG" id="ock:EXM22_07505"/>
<proteinExistence type="inferred from homology"/>
<dbReference type="InterPro" id="IPR045761">
    <property type="entry name" value="ODP_dom"/>
</dbReference>
<dbReference type="Pfam" id="PF19583">
    <property type="entry name" value="ODP"/>
    <property type="match status" value="1"/>
</dbReference>
<dbReference type="EMBL" id="CP036150">
    <property type="protein sequence ID" value="QEN07843.1"/>
    <property type="molecule type" value="Genomic_DNA"/>
</dbReference>
<feature type="domain" description="Flavodoxin-like" evidence="2">
    <location>
        <begin position="262"/>
        <end position="399"/>
    </location>
</feature>
<dbReference type="Proteomes" id="UP000324209">
    <property type="component" value="Chromosome"/>
</dbReference>
<dbReference type="CDD" id="cd07709">
    <property type="entry name" value="flavodiiron_proteins_MBL-fold"/>
    <property type="match status" value="1"/>
</dbReference>
<dbReference type="InterPro" id="IPR016440">
    <property type="entry name" value="Rubredoxin-O_OxRdtase"/>
</dbReference>
<evidence type="ECO:0000256" key="1">
    <source>
        <dbReference type="ARBA" id="ARBA00007121"/>
    </source>
</evidence>
<dbReference type="InterPro" id="IPR008254">
    <property type="entry name" value="Flavodoxin/NO_synth"/>
</dbReference>
<dbReference type="PROSITE" id="PS50902">
    <property type="entry name" value="FLAVODOXIN_LIKE"/>
    <property type="match status" value="1"/>
</dbReference>
<dbReference type="PANTHER" id="PTHR43717:SF1">
    <property type="entry name" value="ANAEROBIC NITRIC OXIDE REDUCTASE FLAVORUBREDOXIN"/>
    <property type="match status" value="1"/>
</dbReference>
<dbReference type="GO" id="GO:0009055">
    <property type="term" value="F:electron transfer activity"/>
    <property type="evidence" value="ECO:0007669"/>
    <property type="project" value="InterPro"/>
</dbReference>
<dbReference type="SUPFAM" id="SSF56281">
    <property type="entry name" value="Metallo-hydrolase/oxidoreductase"/>
    <property type="match status" value="1"/>
</dbReference>
<dbReference type="AlphaFoldDB" id="A0A5C1QI81"/>
<sequence>MKSVEITKDVYRLGVNIEPGNLFEGIWSIPDGTSINSYVVRGDKTAVIDLTQDKDDFPRSISSQMDEIGVNADNIDFIIINHMEPDHTGWLKDFRSKNAEMMIYCSKKAVPLIKEFCGIVENVHAIEDGETLELGQGKTLQFFDTPNIHWPETMMTYLIEDQILFSCDAFGSYGEVDDTAVFDDQLSDDQHEFFEKEALRYYANIVASFSTFVERGLKKLSELQIKMICPSHGIIWRENPSVIVERYARFASYMKGPACPEITVIWGSMYGNTAKLVSEVIKGIRSEKVPVHQYRVPEDDIGFILADAWKSAGIVLGMPTYEYKMFPPMAHVIDDFNRKKVQNKKAFRFGSYGWSGGAEKELGTATENLKWEFLESVEWQGAPGEEEMKLAYQRGKELAVLVKEFAGKNCE</sequence>
<dbReference type="PANTHER" id="PTHR43717">
    <property type="entry name" value="ANAEROBIC NITRIC OXIDE REDUCTASE FLAVORUBREDOXIN"/>
    <property type="match status" value="1"/>
</dbReference>
<dbReference type="Pfam" id="PF00258">
    <property type="entry name" value="Flavodoxin_1"/>
    <property type="match status" value="1"/>
</dbReference>